<dbReference type="InterPro" id="IPR045851">
    <property type="entry name" value="AMP-bd_C_sf"/>
</dbReference>
<gene>
    <name evidence="13" type="ORF">QO010_003963</name>
</gene>
<keyword evidence="8 9" id="KW-0975">Bacterial flagellum</keyword>
<dbReference type="EMBL" id="JAUSVS010000009">
    <property type="protein sequence ID" value="MDQ0466170.1"/>
    <property type="molecule type" value="Genomic_DNA"/>
</dbReference>
<comment type="caution">
    <text evidence="13">The sequence shown here is derived from an EMBL/GenBank/DDBJ whole genome shotgun (WGS) entry which is preliminary data.</text>
</comment>
<dbReference type="PANTHER" id="PTHR30046">
    <property type="entry name" value="FLAGELLAR M-RING PROTEIN"/>
    <property type="match status" value="1"/>
</dbReference>
<feature type="transmembrane region" description="Helical" evidence="11">
    <location>
        <begin position="12"/>
        <end position="34"/>
    </location>
</feature>
<keyword evidence="5 11" id="KW-0812">Transmembrane</keyword>
<evidence type="ECO:0000256" key="4">
    <source>
        <dbReference type="ARBA" id="ARBA00022475"/>
    </source>
</evidence>
<feature type="transmembrane region" description="Helical" evidence="11">
    <location>
        <begin position="431"/>
        <end position="452"/>
    </location>
</feature>
<dbReference type="InterPro" id="IPR043427">
    <property type="entry name" value="YscJ/FliF"/>
</dbReference>
<evidence type="ECO:0000256" key="6">
    <source>
        <dbReference type="ARBA" id="ARBA00022989"/>
    </source>
</evidence>
<reference evidence="13 14" key="1">
    <citation type="submission" date="2023-07" db="EMBL/GenBank/DDBJ databases">
        <title>Genomic Encyclopedia of Type Strains, Phase IV (KMG-IV): sequencing the most valuable type-strain genomes for metagenomic binning, comparative biology and taxonomic classification.</title>
        <authorList>
            <person name="Goeker M."/>
        </authorList>
    </citation>
    <scope>NUCLEOTIDE SEQUENCE [LARGE SCALE GENOMIC DNA]</scope>
    <source>
        <strain evidence="13 14">DSM 18695</strain>
    </source>
</reference>
<proteinExistence type="inferred from homology"/>
<evidence type="ECO:0000256" key="11">
    <source>
        <dbReference type="SAM" id="Phobius"/>
    </source>
</evidence>
<evidence type="ECO:0000313" key="14">
    <source>
        <dbReference type="Proteomes" id="UP001228905"/>
    </source>
</evidence>
<feature type="region of interest" description="Disordered" evidence="10">
    <location>
        <begin position="262"/>
        <end position="331"/>
    </location>
</feature>
<name>A0ABU0IXR9_9CAUL</name>
<dbReference type="InterPro" id="IPR013556">
    <property type="entry name" value="Flag_M-ring_C"/>
</dbReference>
<dbReference type="PRINTS" id="PR01009">
    <property type="entry name" value="FLGMRINGFLIF"/>
</dbReference>
<keyword evidence="6 11" id="KW-1133">Transmembrane helix</keyword>
<feature type="compositionally biased region" description="Polar residues" evidence="10">
    <location>
        <begin position="315"/>
        <end position="331"/>
    </location>
</feature>
<evidence type="ECO:0000313" key="13">
    <source>
        <dbReference type="EMBL" id="MDQ0466170.1"/>
    </source>
</evidence>
<dbReference type="Pfam" id="PF08345">
    <property type="entry name" value="YscJ_FliF_C"/>
    <property type="match status" value="1"/>
</dbReference>
<dbReference type="RefSeq" id="WP_307352060.1">
    <property type="nucleotide sequence ID" value="NZ_JAUSVS010000009.1"/>
</dbReference>
<accession>A0ABU0IXR9</accession>
<dbReference type="InterPro" id="IPR000595">
    <property type="entry name" value="cNMP-bd_dom"/>
</dbReference>
<keyword evidence="7 11" id="KW-0472">Membrane</keyword>
<evidence type="ECO:0000256" key="5">
    <source>
        <dbReference type="ARBA" id="ARBA00022692"/>
    </source>
</evidence>
<evidence type="ECO:0000256" key="9">
    <source>
        <dbReference type="PIRNR" id="PIRNR004862"/>
    </source>
</evidence>
<dbReference type="InterPro" id="IPR000067">
    <property type="entry name" value="FlgMring_FliF"/>
</dbReference>
<comment type="subcellular location">
    <subcellularLocation>
        <location evidence="1 9">Bacterial flagellum basal body</location>
    </subcellularLocation>
    <subcellularLocation>
        <location evidence="2">Cell membrane</location>
        <topology evidence="2">Multi-pass membrane protein</topology>
    </subcellularLocation>
</comment>
<keyword evidence="14" id="KW-1185">Reference proteome</keyword>
<evidence type="ECO:0000259" key="12">
    <source>
        <dbReference type="PROSITE" id="PS50042"/>
    </source>
</evidence>
<dbReference type="NCBIfam" id="TIGR00206">
    <property type="entry name" value="fliF"/>
    <property type="match status" value="1"/>
</dbReference>
<evidence type="ECO:0000256" key="10">
    <source>
        <dbReference type="SAM" id="MobiDB-lite"/>
    </source>
</evidence>
<feature type="region of interest" description="Disordered" evidence="10">
    <location>
        <begin position="205"/>
        <end position="224"/>
    </location>
</feature>
<feature type="domain" description="Cyclic nucleotide-binding" evidence="12">
    <location>
        <begin position="41"/>
        <end position="123"/>
    </location>
</feature>
<dbReference type="PANTHER" id="PTHR30046:SF0">
    <property type="entry name" value="FLAGELLAR M-RING PROTEIN"/>
    <property type="match status" value="1"/>
</dbReference>
<evidence type="ECO:0000256" key="1">
    <source>
        <dbReference type="ARBA" id="ARBA00004117"/>
    </source>
</evidence>
<evidence type="ECO:0000256" key="7">
    <source>
        <dbReference type="ARBA" id="ARBA00023136"/>
    </source>
</evidence>
<keyword evidence="13" id="KW-0282">Flagellum</keyword>
<organism evidence="13 14">
    <name type="scientific">Caulobacter ginsengisoli</name>
    <dbReference type="NCBI Taxonomy" id="400775"/>
    <lineage>
        <taxon>Bacteria</taxon>
        <taxon>Pseudomonadati</taxon>
        <taxon>Pseudomonadota</taxon>
        <taxon>Alphaproteobacteria</taxon>
        <taxon>Caulobacterales</taxon>
        <taxon>Caulobacteraceae</taxon>
        <taxon>Caulobacter</taxon>
    </lineage>
</organism>
<keyword evidence="13" id="KW-0966">Cell projection</keyword>
<dbReference type="Pfam" id="PF01514">
    <property type="entry name" value="YscJ_FliF"/>
    <property type="match status" value="1"/>
</dbReference>
<evidence type="ECO:0000256" key="3">
    <source>
        <dbReference type="ARBA" id="ARBA00007971"/>
    </source>
</evidence>
<dbReference type="Proteomes" id="UP001228905">
    <property type="component" value="Unassembled WGS sequence"/>
</dbReference>
<keyword evidence="13" id="KW-0969">Cilium</keyword>
<dbReference type="PIRSF" id="PIRSF004862">
    <property type="entry name" value="FliF"/>
    <property type="match status" value="1"/>
</dbReference>
<dbReference type="PROSITE" id="PS50042">
    <property type="entry name" value="CNMP_BINDING_3"/>
    <property type="match status" value="1"/>
</dbReference>
<evidence type="ECO:0000256" key="2">
    <source>
        <dbReference type="ARBA" id="ARBA00004651"/>
    </source>
</evidence>
<dbReference type="InterPro" id="IPR006182">
    <property type="entry name" value="FliF_N_dom"/>
</dbReference>
<comment type="function">
    <text evidence="9">The M ring may be actively involved in energy transduction.</text>
</comment>
<sequence length="561" mass="57832">MRTLRGYGVGRLVALLGVGIGVAAVLAALVFNLGGQPKALLYSNLDLKEASEVTQALSQAGIKFEAVGDGSTIMVPRDKVASTRLMIAGKGLVSSGSVGYELFDSGSALGQTDFVQQLNRQRALEGELARTIRSLDGVTFARVHLVMPKRQLFEEDAESPAASVTIGIGGRKPSADQVQAVQNLVAGAVPNLKAEQVTVIDQHGKTLSTGGSDASVAGRQADDRRAEIEKTLSARIKDMVEGVVGAGKARVEVSADIDMEQVTESKKAFDPDGQVVRSEQTSEETSAESDPNSAAGVTASANIPTGAATAPGSITLPSSKSTAGANTSTTNYEIGETTTNTITLPGAVKKLSVAVAVDGITPIGKGGKPGAYAPRSAADMKKIEDLVRAAAGFDASRGDTVTVVNVRFPSAEDGEGVTASSALLGFDKNDIMRAIELGILGIVGILLILFGVRPMLKRATGGGGFLPAPMSSPAGGSQLLAQQAGGAPQARIVTMPDGSQVAVDASGQALSLPGPDLEQRIDIARIEGQVKASSVKQVSDFVDRHPDESVSILRSWLHETT</sequence>
<comment type="similarity">
    <text evidence="3 9">Belongs to the FliF family.</text>
</comment>
<protein>
    <recommendedName>
        <fullName evidence="9">Flagellar M-ring protein</fullName>
    </recommendedName>
</protein>
<evidence type="ECO:0000256" key="8">
    <source>
        <dbReference type="ARBA" id="ARBA00023143"/>
    </source>
</evidence>
<keyword evidence="4" id="KW-1003">Cell membrane</keyword>
<dbReference type="Gene3D" id="3.30.300.30">
    <property type="match status" value="1"/>
</dbReference>